<name>C7RU01_ACCRE</name>
<dbReference type="Gene3D" id="3.40.50.2300">
    <property type="match status" value="2"/>
</dbReference>
<feature type="signal peptide" evidence="1">
    <location>
        <begin position="1"/>
        <end position="18"/>
    </location>
</feature>
<dbReference type="STRING" id="522306.CAP2UW1_2885"/>
<dbReference type="Pfam" id="PF04392">
    <property type="entry name" value="ABC_sub_bind"/>
    <property type="match status" value="1"/>
</dbReference>
<sequence precursor="true">MSRWLLALLLHAAAAASAEPPSYHVMMLLYRGCEEACRGFQDHFGRQQVRARFTLRDADQDARRIPGFVAEARRLRPDLVVAWGTTVALETVGQWDAVDRSRHIADIPVVFMAVSDPLQSRLVPTLAGSGRNLAGTLYLLPVAEQLRAARAYLDFRRIGFLYNPAEANSLNSLQDLRAQASHFGFSLVVETLPIGANGQPSAGDIPGRIAALAAAGVDLLYFSPDSFLNSQRRLVTGEALARQMPVFAAAEAPVTQADALLGVLNRYDQIGRFTARLALRILREGAPPGELPIELPRQFSYLINLRVAHRLGRYPPLPLLDIAEIVGGPACTRTKGKACD</sequence>
<dbReference type="PANTHER" id="PTHR35271">
    <property type="entry name" value="ABC TRANSPORTER, SUBSTRATE-BINDING LIPOPROTEIN-RELATED"/>
    <property type="match status" value="1"/>
</dbReference>
<evidence type="ECO:0000256" key="1">
    <source>
        <dbReference type="SAM" id="SignalP"/>
    </source>
</evidence>
<dbReference type="eggNOG" id="COG2984">
    <property type="taxonomic scope" value="Bacteria"/>
</dbReference>
<dbReference type="CDD" id="cd06325">
    <property type="entry name" value="PBP1_ABC_unchar_transporter"/>
    <property type="match status" value="1"/>
</dbReference>
<dbReference type="OrthoDB" id="9776955at2"/>
<dbReference type="PANTHER" id="PTHR35271:SF1">
    <property type="entry name" value="ABC TRANSPORTER, SUBSTRATE-BINDING LIPOPROTEIN"/>
    <property type="match status" value="1"/>
</dbReference>
<proteinExistence type="predicted"/>
<dbReference type="EMBL" id="CP001715">
    <property type="protein sequence ID" value="ACV36165.1"/>
    <property type="molecule type" value="Genomic_DNA"/>
</dbReference>
<dbReference type="InterPro" id="IPR007487">
    <property type="entry name" value="ABC_transpt-TYRBP-like"/>
</dbReference>
<dbReference type="AlphaFoldDB" id="C7RU01"/>
<evidence type="ECO:0000313" key="2">
    <source>
        <dbReference type="EMBL" id="ACV36165.1"/>
    </source>
</evidence>
<keyword evidence="1" id="KW-0732">Signal</keyword>
<gene>
    <name evidence="2" type="ordered locus">CAP2UW1_2885</name>
</gene>
<reference evidence="2" key="2">
    <citation type="submission" date="2009-09" db="EMBL/GenBank/DDBJ databases">
        <title>Complete sequence of chromosome of Candidatus Accumulibacter phosphatis clade IIA str. UW-1.</title>
        <authorList>
            <consortium name="US DOE Joint Genome Institute"/>
            <person name="Martin H.G."/>
            <person name="Ivanova N."/>
            <person name="Kunin V."/>
            <person name="Warnecke F."/>
            <person name="Barry K."/>
            <person name="He S."/>
            <person name="Salamov A."/>
            <person name="Szeto E."/>
            <person name="Dalin E."/>
            <person name="Pangilinan J.L."/>
            <person name="Lapidus A."/>
            <person name="Lowry S."/>
            <person name="Kyrpides N.C."/>
            <person name="McMahon K.D."/>
            <person name="Hugenholtz P."/>
        </authorList>
    </citation>
    <scope>NUCLEOTIDE SEQUENCE [LARGE SCALE GENOMIC DNA]</scope>
    <source>
        <strain evidence="2">UW-1</strain>
    </source>
</reference>
<protein>
    <submittedName>
        <fullName evidence="2">ABC-type uncharacterized transport system, periplasmic component</fullName>
    </submittedName>
</protein>
<feature type="chain" id="PRO_5002981906" evidence="1">
    <location>
        <begin position="19"/>
        <end position="340"/>
    </location>
</feature>
<dbReference type="HOGENOM" id="CLU_058196_2_0_4"/>
<dbReference type="KEGG" id="app:CAP2UW1_2885"/>
<accession>C7RU01</accession>
<reference evidence="2" key="1">
    <citation type="submission" date="2009-08" db="EMBL/GenBank/DDBJ databases">
        <authorList>
            <consortium name="US DOE Joint Genome Institute"/>
            <person name="Lucas S."/>
            <person name="Copeland A."/>
            <person name="Lapidus A."/>
            <person name="Glavina del Rio T."/>
            <person name="Dalin E."/>
            <person name="Tice H."/>
            <person name="Bruce D."/>
            <person name="Barry K."/>
            <person name="Pitluck S."/>
            <person name="Lowry S."/>
            <person name="Larimer F."/>
            <person name="Land M."/>
            <person name="Hauser L."/>
            <person name="Kyrpides N."/>
            <person name="Ivanova N."/>
            <person name="McMahon K.D."/>
            <person name="Hugenholtz P."/>
        </authorList>
    </citation>
    <scope>NUCLEOTIDE SEQUENCE</scope>
    <source>
        <strain evidence="2">UW-1</strain>
    </source>
</reference>
<organism evidence="2">
    <name type="scientific">Accumulibacter regalis</name>
    <dbReference type="NCBI Taxonomy" id="522306"/>
    <lineage>
        <taxon>Bacteria</taxon>
        <taxon>Pseudomonadati</taxon>
        <taxon>Pseudomonadota</taxon>
        <taxon>Betaproteobacteria</taxon>
        <taxon>Candidatus Accumulibacter</taxon>
    </lineage>
</organism>